<organism evidence="2 3">
    <name type="scientific">Photinus pyralis</name>
    <name type="common">Common eastern firefly</name>
    <name type="synonym">Lampyris pyralis</name>
    <dbReference type="NCBI Taxonomy" id="7054"/>
    <lineage>
        <taxon>Eukaryota</taxon>
        <taxon>Metazoa</taxon>
        <taxon>Ecdysozoa</taxon>
        <taxon>Arthropoda</taxon>
        <taxon>Hexapoda</taxon>
        <taxon>Insecta</taxon>
        <taxon>Pterygota</taxon>
        <taxon>Neoptera</taxon>
        <taxon>Endopterygota</taxon>
        <taxon>Coleoptera</taxon>
        <taxon>Polyphaga</taxon>
        <taxon>Elateriformia</taxon>
        <taxon>Elateroidea</taxon>
        <taxon>Lampyridae</taxon>
        <taxon>Lampyrinae</taxon>
        <taxon>Photinus</taxon>
    </lineage>
</organism>
<dbReference type="InterPro" id="IPR032071">
    <property type="entry name" value="DUF4806"/>
</dbReference>
<evidence type="ECO:0000313" key="2">
    <source>
        <dbReference type="EMBL" id="KAB0805062.1"/>
    </source>
</evidence>
<proteinExistence type="predicted"/>
<sequence length="129" mass="14808">MEKLPVTNYTSLQQFETELQEEEFFQSMISSFLGIGGKDMADFTRTLMSKIICHELALECNWSGRNNKDGFMQYVNILKLILAVLQKNPITRNATQYDVTGVIKVWLRTAADRHGGRSKRRTESKNNSN</sequence>
<dbReference type="EMBL" id="VVIM01000001">
    <property type="protein sequence ID" value="KAB0805062.1"/>
    <property type="molecule type" value="Genomic_DNA"/>
</dbReference>
<dbReference type="PANTHER" id="PTHR34153">
    <property type="entry name" value="SI:CH211-262H13.3-RELATED-RELATED"/>
    <property type="match status" value="1"/>
</dbReference>
<keyword evidence="3" id="KW-1185">Reference proteome</keyword>
<dbReference type="PANTHER" id="PTHR34153:SF2">
    <property type="entry name" value="SI:CH211-262H13.3-RELATED"/>
    <property type="match status" value="1"/>
</dbReference>
<dbReference type="InParanoid" id="A0A5N4B635"/>
<dbReference type="Proteomes" id="UP000327044">
    <property type="component" value="Unassembled WGS sequence"/>
</dbReference>
<evidence type="ECO:0000313" key="3">
    <source>
        <dbReference type="Proteomes" id="UP000327044"/>
    </source>
</evidence>
<name>A0A5N4B635_PHOPY</name>
<feature type="domain" description="DUF4806" evidence="1">
    <location>
        <begin position="4"/>
        <end position="83"/>
    </location>
</feature>
<accession>A0A5N4B635</accession>
<comment type="caution">
    <text evidence="2">The sequence shown here is derived from an EMBL/GenBank/DDBJ whole genome shotgun (WGS) entry which is preliminary data.</text>
</comment>
<reference evidence="2 3" key="1">
    <citation type="journal article" date="2018" name="Elife">
        <title>Firefly genomes illuminate parallel origins of bioluminescence in beetles.</title>
        <authorList>
            <person name="Fallon T.R."/>
            <person name="Lower S.E."/>
            <person name="Chang C.H."/>
            <person name="Bessho-Uehara M."/>
            <person name="Martin G.J."/>
            <person name="Bewick A.J."/>
            <person name="Behringer M."/>
            <person name="Debat H.J."/>
            <person name="Wong I."/>
            <person name="Day J.C."/>
            <person name="Suvorov A."/>
            <person name="Silva C.J."/>
            <person name="Stanger-Hall K.F."/>
            <person name="Hall D.W."/>
            <person name="Schmitz R.J."/>
            <person name="Nelson D.R."/>
            <person name="Lewis S.M."/>
            <person name="Shigenobu S."/>
            <person name="Bybee S.M."/>
            <person name="Larracuente A.M."/>
            <person name="Oba Y."/>
            <person name="Weng J.K."/>
        </authorList>
    </citation>
    <scope>NUCLEOTIDE SEQUENCE [LARGE SCALE GENOMIC DNA]</scope>
    <source>
        <strain evidence="2">1611_PpyrPB1</strain>
        <tissue evidence="2">Whole body</tissue>
    </source>
</reference>
<dbReference type="Pfam" id="PF16064">
    <property type="entry name" value="DUF4806"/>
    <property type="match status" value="1"/>
</dbReference>
<gene>
    <name evidence="2" type="ORF">PPYR_02032</name>
</gene>
<evidence type="ECO:0000259" key="1">
    <source>
        <dbReference type="Pfam" id="PF16064"/>
    </source>
</evidence>
<dbReference type="AlphaFoldDB" id="A0A5N4B635"/>
<protein>
    <recommendedName>
        <fullName evidence="1">DUF4806 domain-containing protein</fullName>
    </recommendedName>
</protein>